<protein>
    <submittedName>
        <fullName evidence="4">Threonine-phosphate decarboxylase</fullName>
        <ecNumber evidence="4">4.1.1.81</ecNumber>
    </submittedName>
</protein>
<dbReference type="EMBL" id="JBHRVU010000005">
    <property type="protein sequence ID" value="MFC3444103.1"/>
    <property type="molecule type" value="Genomic_DNA"/>
</dbReference>
<keyword evidence="4" id="KW-0456">Lyase</keyword>
<proteinExistence type="predicted"/>
<dbReference type="RefSeq" id="WP_380799009.1">
    <property type="nucleotide sequence ID" value="NZ_JBHRVU010000005.1"/>
</dbReference>
<evidence type="ECO:0000256" key="2">
    <source>
        <dbReference type="ARBA" id="ARBA00022898"/>
    </source>
</evidence>
<dbReference type="CDD" id="cd00609">
    <property type="entry name" value="AAT_like"/>
    <property type="match status" value="1"/>
</dbReference>
<dbReference type="Proteomes" id="UP001595681">
    <property type="component" value="Unassembled WGS sequence"/>
</dbReference>
<keyword evidence="2" id="KW-0663">Pyridoxal phosphate</keyword>
<dbReference type="InterPro" id="IPR015424">
    <property type="entry name" value="PyrdxlP-dep_Trfase"/>
</dbReference>
<dbReference type="InterPro" id="IPR015421">
    <property type="entry name" value="PyrdxlP-dep_Trfase_major"/>
</dbReference>
<dbReference type="InterPro" id="IPR004839">
    <property type="entry name" value="Aminotransferase_I/II_large"/>
</dbReference>
<dbReference type="SUPFAM" id="SSF53383">
    <property type="entry name" value="PLP-dependent transferases"/>
    <property type="match status" value="1"/>
</dbReference>
<evidence type="ECO:0000256" key="1">
    <source>
        <dbReference type="ARBA" id="ARBA00001933"/>
    </source>
</evidence>
<evidence type="ECO:0000313" key="5">
    <source>
        <dbReference type="Proteomes" id="UP001595681"/>
    </source>
</evidence>
<evidence type="ECO:0000313" key="4">
    <source>
        <dbReference type="EMBL" id="MFC3444103.1"/>
    </source>
</evidence>
<keyword evidence="5" id="KW-1185">Reference proteome</keyword>
<reference evidence="5" key="1">
    <citation type="journal article" date="2019" name="Int. J. Syst. Evol. Microbiol.">
        <title>The Global Catalogue of Microorganisms (GCM) 10K type strain sequencing project: providing services to taxonomists for standard genome sequencing and annotation.</title>
        <authorList>
            <consortium name="The Broad Institute Genomics Platform"/>
            <consortium name="The Broad Institute Genome Sequencing Center for Infectious Disease"/>
            <person name="Wu L."/>
            <person name="Ma J."/>
        </authorList>
    </citation>
    <scope>NUCLEOTIDE SEQUENCE [LARGE SCALE GENOMIC DNA]</scope>
    <source>
        <strain evidence="5">CCM 7491</strain>
    </source>
</reference>
<name>A0ABV7NN00_9SPHN</name>
<dbReference type="EC" id="4.1.1.81" evidence="4"/>
<dbReference type="PANTHER" id="PTHR42885:SF1">
    <property type="entry name" value="THREONINE-PHOSPHATE DECARBOXYLASE"/>
    <property type="match status" value="1"/>
</dbReference>
<dbReference type="Gene3D" id="3.90.1150.10">
    <property type="entry name" value="Aspartate Aminotransferase, domain 1"/>
    <property type="match status" value="1"/>
</dbReference>
<feature type="domain" description="Aminotransferase class I/classII large" evidence="3">
    <location>
        <begin position="117"/>
        <end position="313"/>
    </location>
</feature>
<dbReference type="GO" id="GO:0048472">
    <property type="term" value="F:threonine-phosphate decarboxylase activity"/>
    <property type="evidence" value="ECO:0007669"/>
    <property type="project" value="UniProtKB-EC"/>
</dbReference>
<organism evidence="4 5">
    <name type="scientific">Sphingobium rhizovicinum</name>
    <dbReference type="NCBI Taxonomy" id="432308"/>
    <lineage>
        <taxon>Bacteria</taxon>
        <taxon>Pseudomonadati</taxon>
        <taxon>Pseudomonadota</taxon>
        <taxon>Alphaproteobacteria</taxon>
        <taxon>Sphingomonadales</taxon>
        <taxon>Sphingomonadaceae</taxon>
        <taxon>Sphingobium</taxon>
    </lineage>
</organism>
<dbReference type="Pfam" id="PF00155">
    <property type="entry name" value="Aminotran_1_2"/>
    <property type="match status" value="1"/>
</dbReference>
<accession>A0ABV7NN00</accession>
<comment type="caution">
    <text evidence="4">The sequence shown here is derived from an EMBL/GenBank/DDBJ whole genome shotgun (WGS) entry which is preliminary data.</text>
</comment>
<gene>
    <name evidence="4" type="ORF">ACFOKF_23445</name>
</gene>
<comment type="cofactor">
    <cofactor evidence="1">
        <name>pyridoxal 5'-phosphate</name>
        <dbReference type="ChEBI" id="CHEBI:597326"/>
    </cofactor>
</comment>
<dbReference type="InterPro" id="IPR015422">
    <property type="entry name" value="PyrdxlP-dep_Trfase_small"/>
</dbReference>
<dbReference type="PANTHER" id="PTHR42885">
    <property type="entry name" value="HISTIDINOL-PHOSPHATE AMINOTRANSFERASE-RELATED"/>
    <property type="match status" value="1"/>
</dbReference>
<dbReference type="Gene3D" id="3.40.640.10">
    <property type="entry name" value="Type I PLP-dependent aspartate aminotransferase-like (Major domain)"/>
    <property type="match status" value="1"/>
</dbReference>
<sequence>MTSPWTYHGGRLDAARRHYGGGDADWIDLSTGINPNPWPVERAGGIDWASLPGEGALADLEGAAGRYFGVAADHVCALPGTEIGLRMLADMLPGAARYATPCYRTHGDIYPAGRAIALDEEAGGEGETMLLANPNNPDGRLLTPAELNAMLARVEATGGWLVVDEAFVDIHPGFSLADRIGEGRRLLIFRSFGKFFGLAGVRLGFLLGPQEIVARYRVRLGSWPVSAAALAIGRAAYADAAWIDATRKALVAQGAGLDALLRRHGLEPAGACPLFRLVACDDAAALFDRLARAAILTRPFADQPHWLRFGLPADGAALDRLDRALTHG</sequence>
<evidence type="ECO:0000259" key="3">
    <source>
        <dbReference type="Pfam" id="PF00155"/>
    </source>
</evidence>